<proteinExistence type="inferred from homology"/>
<evidence type="ECO:0000256" key="6">
    <source>
        <dbReference type="ARBA" id="ARBA00022777"/>
    </source>
</evidence>
<keyword evidence="7" id="KW-0067">ATP-binding</keyword>
<dbReference type="InterPro" id="IPR027417">
    <property type="entry name" value="P-loop_NTPase"/>
</dbReference>
<dbReference type="Gene3D" id="3.40.50.300">
    <property type="entry name" value="P-loop containing nucleotide triphosphate hydrolases"/>
    <property type="match status" value="1"/>
</dbReference>
<evidence type="ECO:0000256" key="5">
    <source>
        <dbReference type="ARBA" id="ARBA00022741"/>
    </source>
</evidence>
<dbReference type="GO" id="GO:0046316">
    <property type="term" value="F:gluconokinase activity"/>
    <property type="evidence" value="ECO:0007669"/>
    <property type="project" value="UniProtKB-EC"/>
</dbReference>
<keyword evidence="4" id="KW-0808">Transferase</keyword>
<evidence type="ECO:0000256" key="4">
    <source>
        <dbReference type="ARBA" id="ARBA00022679"/>
    </source>
</evidence>
<comment type="catalytic activity">
    <reaction evidence="9">
        <text>D-gluconate + ATP = 6-phospho-D-gluconate + ADP + H(+)</text>
        <dbReference type="Rhea" id="RHEA:19433"/>
        <dbReference type="ChEBI" id="CHEBI:15378"/>
        <dbReference type="ChEBI" id="CHEBI:18391"/>
        <dbReference type="ChEBI" id="CHEBI:30616"/>
        <dbReference type="ChEBI" id="CHEBI:58759"/>
        <dbReference type="ChEBI" id="CHEBI:456216"/>
        <dbReference type="EC" id="2.7.1.12"/>
    </reaction>
</comment>
<dbReference type="Proteomes" id="UP000541558">
    <property type="component" value="Unassembled WGS sequence"/>
</dbReference>
<evidence type="ECO:0000256" key="9">
    <source>
        <dbReference type="ARBA" id="ARBA00048090"/>
    </source>
</evidence>
<keyword evidence="6" id="KW-0418">Kinase</keyword>
<evidence type="ECO:0000256" key="3">
    <source>
        <dbReference type="ARBA" id="ARBA00012054"/>
    </source>
</evidence>
<comment type="caution">
    <text evidence="11">The sequence shown here is derived from an EMBL/GenBank/DDBJ whole genome shotgun (WGS) entry which is preliminary data.</text>
</comment>
<organism evidence="11 12">
    <name type="scientific">Ephemerocybe angulata</name>
    <dbReference type="NCBI Taxonomy" id="980116"/>
    <lineage>
        <taxon>Eukaryota</taxon>
        <taxon>Fungi</taxon>
        <taxon>Dikarya</taxon>
        <taxon>Basidiomycota</taxon>
        <taxon>Agaricomycotina</taxon>
        <taxon>Agaricomycetes</taxon>
        <taxon>Agaricomycetidae</taxon>
        <taxon>Agaricales</taxon>
        <taxon>Agaricineae</taxon>
        <taxon>Psathyrellaceae</taxon>
        <taxon>Ephemerocybe</taxon>
    </lineage>
</organism>
<evidence type="ECO:0000313" key="11">
    <source>
        <dbReference type="EMBL" id="KAF5338482.1"/>
    </source>
</evidence>
<dbReference type="GO" id="GO:0005975">
    <property type="term" value="P:carbohydrate metabolic process"/>
    <property type="evidence" value="ECO:0007669"/>
    <property type="project" value="InterPro"/>
</dbReference>
<evidence type="ECO:0000256" key="8">
    <source>
        <dbReference type="ARBA" id="ARBA00029835"/>
    </source>
</evidence>
<dbReference type="EC" id="2.7.1.12" evidence="3"/>
<dbReference type="AlphaFoldDB" id="A0A8H5CDF4"/>
<dbReference type="EMBL" id="JAACJK010000013">
    <property type="protein sequence ID" value="KAF5338482.1"/>
    <property type="molecule type" value="Genomic_DNA"/>
</dbReference>
<protein>
    <recommendedName>
        <fullName evidence="3">gluconokinase</fullName>
        <ecNumber evidence="3">2.7.1.12</ecNumber>
    </recommendedName>
    <alternativeName>
        <fullName evidence="8">Gluconate kinase</fullName>
    </alternativeName>
</protein>
<comment type="pathway">
    <text evidence="1">Carbohydrate acid metabolism; D-gluconate degradation.</text>
</comment>
<dbReference type="GO" id="GO:0005737">
    <property type="term" value="C:cytoplasm"/>
    <property type="evidence" value="ECO:0007669"/>
    <property type="project" value="TreeGrafter"/>
</dbReference>
<dbReference type="GO" id="GO:0005524">
    <property type="term" value="F:ATP binding"/>
    <property type="evidence" value="ECO:0007669"/>
    <property type="project" value="UniProtKB-KW"/>
</dbReference>
<reference evidence="11 12" key="1">
    <citation type="journal article" date="2020" name="ISME J.">
        <title>Uncovering the hidden diversity of litter-decomposition mechanisms in mushroom-forming fungi.</title>
        <authorList>
            <person name="Floudas D."/>
            <person name="Bentzer J."/>
            <person name="Ahren D."/>
            <person name="Johansson T."/>
            <person name="Persson P."/>
            <person name="Tunlid A."/>
        </authorList>
    </citation>
    <scope>NUCLEOTIDE SEQUENCE [LARGE SCALE GENOMIC DNA]</scope>
    <source>
        <strain evidence="11 12">CBS 175.51</strain>
    </source>
</reference>
<name>A0A8H5CDF4_9AGAR</name>
<keyword evidence="5" id="KW-0547">Nucleotide-binding</keyword>
<sequence>MSSAPESQPQNASQPPVLIIVMGVCGTGKSTLGTALAASLGLPYLEGDDLHPQANIAKMSAGNPLNDADREPWLALIRRTALDIVAKQQQESEQQREQSSESGEGEGGAQNRHRLKGVVASCSALKAYYRSILRGTHPSLSPSLSSSSSSLPTYFVFINGSRDVLLDRMNARPGHFMKATMLDSQLATLEDPRGEEGVVEVGVEMSTEAQVEEARRGLAALGVRL</sequence>
<evidence type="ECO:0000256" key="2">
    <source>
        <dbReference type="ARBA" id="ARBA00008420"/>
    </source>
</evidence>
<dbReference type="PANTHER" id="PTHR43442">
    <property type="entry name" value="GLUCONOKINASE-RELATED"/>
    <property type="match status" value="1"/>
</dbReference>
<gene>
    <name evidence="11" type="ORF">D9611_013306</name>
</gene>
<keyword evidence="12" id="KW-1185">Reference proteome</keyword>
<dbReference type="OrthoDB" id="275177at2759"/>
<accession>A0A8H5CDF4</accession>
<dbReference type="InterPro" id="IPR006001">
    <property type="entry name" value="Therm_gnt_kin"/>
</dbReference>
<evidence type="ECO:0000313" key="12">
    <source>
        <dbReference type="Proteomes" id="UP000541558"/>
    </source>
</evidence>
<evidence type="ECO:0000256" key="1">
    <source>
        <dbReference type="ARBA" id="ARBA00004875"/>
    </source>
</evidence>
<feature type="region of interest" description="Disordered" evidence="10">
    <location>
        <begin position="87"/>
        <end position="113"/>
    </location>
</feature>
<evidence type="ECO:0000256" key="10">
    <source>
        <dbReference type="SAM" id="MobiDB-lite"/>
    </source>
</evidence>
<dbReference type="CDD" id="cd02021">
    <property type="entry name" value="GntK"/>
    <property type="match status" value="1"/>
</dbReference>
<evidence type="ECO:0000256" key="7">
    <source>
        <dbReference type="ARBA" id="ARBA00022840"/>
    </source>
</evidence>
<dbReference type="PANTHER" id="PTHR43442:SF3">
    <property type="entry name" value="GLUCONOKINASE-RELATED"/>
    <property type="match status" value="1"/>
</dbReference>
<comment type="similarity">
    <text evidence="2">Belongs to the gluconokinase GntK/GntV family.</text>
</comment>
<dbReference type="SUPFAM" id="SSF52540">
    <property type="entry name" value="P-loop containing nucleoside triphosphate hydrolases"/>
    <property type="match status" value="1"/>
</dbReference>
<dbReference type="UniPathway" id="UPA00792"/>